<evidence type="ECO:0000313" key="1">
    <source>
        <dbReference type="EMBL" id="OAH10579.1"/>
    </source>
</evidence>
<gene>
    <name evidence="1" type="ORF">STSP_61070</name>
</gene>
<keyword evidence="2" id="KW-1185">Reference proteome</keyword>
<evidence type="ECO:0000313" key="2">
    <source>
        <dbReference type="Proteomes" id="UP000077381"/>
    </source>
</evidence>
<dbReference type="EMBL" id="LOHS01000134">
    <property type="protein sequence ID" value="OAH10579.1"/>
    <property type="molecule type" value="Genomic_DNA"/>
</dbReference>
<evidence type="ECO:0008006" key="3">
    <source>
        <dbReference type="Google" id="ProtNLM"/>
    </source>
</evidence>
<dbReference type="PATRIC" id="fig|1716141.3.peg.6420"/>
<accession>A0A177HIX3</accession>
<dbReference type="STRING" id="1716141.STSP_61070"/>
<sequence>METGDAELKKELDATLRARRELGEDYDSALVESFLDKVDQHLDAVVDRRVRRHLAEQQMVAARGTRSPGSGDSWGDRFGFGLISLILAVPLSAIAAGTADFPGLLVAWTGIVAINTAQALRTRPGFGSRREKPSDWEE</sequence>
<dbReference type="OrthoDB" id="3854538at2"/>
<name>A0A177HIX3_9ACTN</name>
<dbReference type="Proteomes" id="UP000077381">
    <property type="component" value="Unassembled WGS sequence"/>
</dbReference>
<protein>
    <recommendedName>
        <fullName evidence="3">Integral membrane protein</fullName>
    </recommendedName>
</protein>
<proteinExistence type="predicted"/>
<dbReference type="RefSeq" id="WP_067284136.1">
    <property type="nucleotide sequence ID" value="NZ_LOHS01000134.1"/>
</dbReference>
<reference evidence="1 2" key="1">
    <citation type="submission" date="2015-12" db="EMBL/GenBank/DDBJ databases">
        <title>Genome sequence of Streptomyces sp. G25.</title>
        <authorList>
            <person name="Poehlein A."/>
            <person name="Roettig A."/>
            <person name="Hiessl S."/>
            <person name="Hauschild P."/>
            <person name="Schauer J."/>
            <person name="Madkour M.H."/>
            <person name="Al-Ansari A.M."/>
            <person name="Almakishah N.H."/>
            <person name="Steinbuechel A."/>
            <person name="Daniel R."/>
        </authorList>
    </citation>
    <scope>NUCLEOTIDE SEQUENCE [LARGE SCALE GENOMIC DNA]</scope>
    <source>
        <strain evidence="2">G25(2015)</strain>
    </source>
</reference>
<organism evidence="1 2">
    <name type="scientific">Streptomyces jeddahensis</name>
    <dbReference type="NCBI Taxonomy" id="1716141"/>
    <lineage>
        <taxon>Bacteria</taxon>
        <taxon>Bacillati</taxon>
        <taxon>Actinomycetota</taxon>
        <taxon>Actinomycetes</taxon>
        <taxon>Kitasatosporales</taxon>
        <taxon>Streptomycetaceae</taxon>
        <taxon>Streptomyces</taxon>
    </lineage>
</organism>
<dbReference type="AlphaFoldDB" id="A0A177HIX3"/>
<comment type="caution">
    <text evidence="1">The sequence shown here is derived from an EMBL/GenBank/DDBJ whole genome shotgun (WGS) entry which is preliminary data.</text>
</comment>